<dbReference type="EMBL" id="JAPWTJ010000802">
    <property type="protein sequence ID" value="KAJ8975566.1"/>
    <property type="molecule type" value="Genomic_DNA"/>
</dbReference>
<reference evidence="1" key="1">
    <citation type="journal article" date="2023" name="Insect Mol. Biol.">
        <title>Genome sequencing provides insights into the evolution of gene families encoding plant cell wall-degrading enzymes in longhorned beetles.</title>
        <authorList>
            <person name="Shin N.R."/>
            <person name="Okamura Y."/>
            <person name="Kirsch R."/>
            <person name="Pauchet Y."/>
        </authorList>
    </citation>
    <scope>NUCLEOTIDE SEQUENCE</scope>
    <source>
        <strain evidence="1">MMC_N1</strain>
    </source>
</reference>
<sequence>TPKWQKTVLRLLPLNLCKLKDLLHLETKKDFYLERNQNQIGHQVPSDRTLPTNTTYFVAYPSAKYAKSFPLPKCFPGFTQLRR</sequence>
<comment type="caution">
    <text evidence="1">The sequence shown here is derived from an EMBL/GenBank/DDBJ whole genome shotgun (WGS) entry which is preliminary data.</text>
</comment>
<evidence type="ECO:0000313" key="1">
    <source>
        <dbReference type="EMBL" id="KAJ8975566.1"/>
    </source>
</evidence>
<accession>A0ABQ9JC16</accession>
<name>A0ABQ9JC16_9CUCU</name>
<keyword evidence="2" id="KW-1185">Reference proteome</keyword>
<proteinExistence type="predicted"/>
<protein>
    <submittedName>
        <fullName evidence="1">Uncharacterized protein</fullName>
    </submittedName>
</protein>
<dbReference type="Proteomes" id="UP001162164">
    <property type="component" value="Unassembled WGS sequence"/>
</dbReference>
<organism evidence="1 2">
    <name type="scientific">Molorchus minor</name>
    <dbReference type="NCBI Taxonomy" id="1323400"/>
    <lineage>
        <taxon>Eukaryota</taxon>
        <taxon>Metazoa</taxon>
        <taxon>Ecdysozoa</taxon>
        <taxon>Arthropoda</taxon>
        <taxon>Hexapoda</taxon>
        <taxon>Insecta</taxon>
        <taxon>Pterygota</taxon>
        <taxon>Neoptera</taxon>
        <taxon>Endopterygota</taxon>
        <taxon>Coleoptera</taxon>
        <taxon>Polyphaga</taxon>
        <taxon>Cucujiformia</taxon>
        <taxon>Chrysomeloidea</taxon>
        <taxon>Cerambycidae</taxon>
        <taxon>Lamiinae</taxon>
        <taxon>Monochamini</taxon>
        <taxon>Molorchus</taxon>
    </lineage>
</organism>
<gene>
    <name evidence="1" type="ORF">NQ317_000250</name>
</gene>
<evidence type="ECO:0000313" key="2">
    <source>
        <dbReference type="Proteomes" id="UP001162164"/>
    </source>
</evidence>
<feature type="non-terminal residue" evidence="1">
    <location>
        <position position="1"/>
    </location>
</feature>